<organism evidence="3 4">
    <name type="scientific">Candidatus Spyradosoma merdigallinarum</name>
    <dbReference type="NCBI Taxonomy" id="2840950"/>
    <lineage>
        <taxon>Bacteria</taxon>
        <taxon>Pseudomonadati</taxon>
        <taxon>Verrucomicrobiota</taxon>
        <taxon>Opitutia</taxon>
        <taxon>Opitutia incertae sedis</taxon>
        <taxon>Candidatus Spyradosoma</taxon>
    </lineage>
</organism>
<feature type="transmembrane region" description="Helical" evidence="2">
    <location>
        <begin position="120"/>
        <end position="143"/>
    </location>
</feature>
<keyword evidence="2" id="KW-1133">Transmembrane helix</keyword>
<comment type="caution">
    <text evidence="3">The sequence shown here is derived from an EMBL/GenBank/DDBJ whole genome shotgun (WGS) entry which is preliminary data.</text>
</comment>
<feature type="transmembrane region" description="Helical" evidence="2">
    <location>
        <begin position="311"/>
        <end position="330"/>
    </location>
</feature>
<evidence type="ECO:0000313" key="3">
    <source>
        <dbReference type="EMBL" id="HIV03751.1"/>
    </source>
</evidence>
<feature type="region of interest" description="Disordered" evidence="1">
    <location>
        <begin position="474"/>
        <end position="496"/>
    </location>
</feature>
<evidence type="ECO:0000313" key="4">
    <source>
        <dbReference type="Proteomes" id="UP000886812"/>
    </source>
</evidence>
<keyword evidence="2" id="KW-0812">Transmembrane</keyword>
<feature type="transmembrane region" description="Helical" evidence="2">
    <location>
        <begin position="155"/>
        <end position="177"/>
    </location>
</feature>
<feature type="transmembrane region" description="Helical" evidence="2">
    <location>
        <begin position="272"/>
        <end position="291"/>
    </location>
</feature>
<feature type="non-terminal residue" evidence="3">
    <location>
        <position position="496"/>
    </location>
</feature>
<feature type="transmembrane region" description="Helical" evidence="2">
    <location>
        <begin position="247"/>
        <end position="266"/>
    </location>
</feature>
<accession>A0A9D1NJK5</accession>
<dbReference type="Proteomes" id="UP000886812">
    <property type="component" value="Unassembled WGS sequence"/>
</dbReference>
<feature type="transmembrane region" description="Helical" evidence="2">
    <location>
        <begin position="437"/>
        <end position="461"/>
    </location>
</feature>
<feature type="transmembrane region" description="Helical" evidence="2">
    <location>
        <begin position="55"/>
        <end position="77"/>
    </location>
</feature>
<feature type="transmembrane region" description="Helical" evidence="2">
    <location>
        <begin position="89"/>
        <end position="108"/>
    </location>
</feature>
<sequence>MFTESSGLWGIFAAADLSRHDAVQLWMSAPFILLLVMIAMMPLAGKKLKRFWERFYPAISIAAGLVVAAYYVWLVPGGAHDVWHSVKEYVSFIALVGSLFVISGGITITLNGEATPKTNVIFLLFGALLSNVIGTTGASMVLIRPWMRMNRYRLSAFHIVFFIFIVSNVGGALTPIGDPPLYIGYLRGVDFFWVFEHANLPWAFVVASLLGVFYLMDLRSFRKAGARGLAAEKSAARMMCSVRGAKNIGWLLVVVCAVFLPGQVPAPARELLETYFVREIVMVAAAAASYFRTRPEIHAENNFSFEPIREVAFLFVGIFLTMVPALAYLTTHGEEIGAALTTPAHYFFAAGTLSGVLDNTPTYANFFDLIRSLVPEEIPEAAQVEWMTTSSNHEYNLLVVAVSLGSVFFGALSYIGNGPNFMVKSIAEAGRVKMPTFFGYIFRFSLPILFPVLCLCAMIFLSMPGTARKDDVAAVPVSEEKTEPPAAEPVSYTHLR</sequence>
<protein>
    <submittedName>
        <fullName evidence="3">Sodium:proton antiporter</fullName>
    </submittedName>
</protein>
<reference evidence="3" key="1">
    <citation type="submission" date="2020-10" db="EMBL/GenBank/DDBJ databases">
        <authorList>
            <person name="Gilroy R."/>
        </authorList>
    </citation>
    <scope>NUCLEOTIDE SEQUENCE</scope>
    <source>
        <strain evidence="3">10669</strain>
    </source>
</reference>
<feature type="transmembrane region" description="Helical" evidence="2">
    <location>
        <begin position="395"/>
        <end position="416"/>
    </location>
</feature>
<dbReference type="Pfam" id="PF16980">
    <property type="entry name" value="CitMHS_2"/>
    <property type="match status" value="1"/>
</dbReference>
<name>A0A9D1NJK5_9BACT</name>
<proteinExistence type="predicted"/>
<reference evidence="3" key="2">
    <citation type="journal article" date="2021" name="PeerJ">
        <title>Extensive microbial diversity within the chicken gut microbiome revealed by metagenomics and culture.</title>
        <authorList>
            <person name="Gilroy R."/>
            <person name="Ravi A."/>
            <person name="Getino M."/>
            <person name="Pursley I."/>
            <person name="Horton D.L."/>
            <person name="Alikhan N.F."/>
            <person name="Baker D."/>
            <person name="Gharbi K."/>
            <person name="Hall N."/>
            <person name="Watson M."/>
            <person name="Adriaenssens E.M."/>
            <person name="Foster-Nyarko E."/>
            <person name="Jarju S."/>
            <person name="Secka A."/>
            <person name="Antonio M."/>
            <person name="Oren A."/>
            <person name="Chaudhuri R.R."/>
            <person name="La Ragione R."/>
            <person name="Hildebrand F."/>
            <person name="Pallen M.J."/>
        </authorList>
    </citation>
    <scope>NUCLEOTIDE SEQUENCE</scope>
    <source>
        <strain evidence="3">10669</strain>
    </source>
</reference>
<dbReference type="InterPro" id="IPR031566">
    <property type="entry name" value="CitMHS_2"/>
</dbReference>
<dbReference type="EMBL" id="DVOG01000031">
    <property type="protein sequence ID" value="HIV03751.1"/>
    <property type="molecule type" value="Genomic_DNA"/>
</dbReference>
<feature type="compositionally biased region" description="Basic and acidic residues" evidence="1">
    <location>
        <begin position="474"/>
        <end position="483"/>
    </location>
</feature>
<evidence type="ECO:0000256" key="1">
    <source>
        <dbReference type="SAM" id="MobiDB-lite"/>
    </source>
</evidence>
<feature type="transmembrane region" description="Helical" evidence="2">
    <location>
        <begin position="25"/>
        <end position="43"/>
    </location>
</feature>
<evidence type="ECO:0000256" key="2">
    <source>
        <dbReference type="SAM" id="Phobius"/>
    </source>
</evidence>
<dbReference type="AlphaFoldDB" id="A0A9D1NJK5"/>
<gene>
    <name evidence="3" type="ORF">IAC75_01195</name>
</gene>
<feature type="transmembrane region" description="Helical" evidence="2">
    <location>
        <begin position="197"/>
        <end position="216"/>
    </location>
</feature>
<keyword evidence="2" id="KW-0472">Membrane</keyword>